<dbReference type="PROSITE" id="PS50860">
    <property type="entry name" value="AA_TRNA_LIGASE_II_ALA"/>
    <property type="match status" value="1"/>
</dbReference>
<evidence type="ECO:0000313" key="6">
    <source>
        <dbReference type="EMBL" id="RSN69200.1"/>
    </source>
</evidence>
<dbReference type="InterPro" id="IPR018165">
    <property type="entry name" value="Ala-tRNA-synth_IIc_core"/>
</dbReference>
<evidence type="ECO:0000256" key="4">
    <source>
        <dbReference type="ARBA" id="ARBA00022833"/>
    </source>
</evidence>
<dbReference type="Gene3D" id="2.40.30.130">
    <property type="match status" value="1"/>
</dbReference>
<dbReference type="GO" id="GO:0046872">
    <property type="term" value="F:metal ion binding"/>
    <property type="evidence" value="ECO:0007669"/>
    <property type="project" value="UniProtKB-KW"/>
</dbReference>
<dbReference type="Pfam" id="PF07973">
    <property type="entry name" value="tRNA_SAD"/>
    <property type="match status" value="1"/>
</dbReference>
<evidence type="ECO:0000256" key="3">
    <source>
        <dbReference type="ARBA" id="ARBA00022723"/>
    </source>
</evidence>
<dbReference type="GO" id="GO:0003676">
    <property type="term" value="F:nucleic acid binding"/>
    <property type="evidence" value="ECO:0007669"/>
    <property type="project" value="InterPro"/>
</dbReference>
<dbReference type="AlphaFoldDB" id="A0A3R9QR14"/>
<dbReference type="Proteomes" id="UP000278149">
    <property type="component" value="Unassembled WGS sequence"/>
</dbReference>
<name>A0A3R9QR14_9CREN</name>
<dbReference type="InterPro" id="IPR009000">
    <property type="entry name" value="Transl_B-barrel_sf"/>
</dbReference>
<sequence length="247" mass="27829">MRIEEIARGLPPIRKIYLEDSYAKRCDSRILRVLKEKGSYYYVVPDSSIFHPLGGGQPSDQGWIRGEGFEAEVRKVLESDDVIVIYCKLIRGDLEGEAEQELDWEKRYLVMRLHTAGHVIDRAIADLMGRVETLGAFHGPPRAYVDYRASIDESLLPEIERGANELLGEREVIVREVASEDLEKVIYGAPNLGRLPRAERYRIVEIKGVNAMPCTGTHVRNAAEVGRISITGIERVEGGTRIYYGVS</sequence>
<dbReference type="GO" id="GO:0002161">
    <property type="term" value="F:aminoacyl-tRNA deacylase activity"/>
    <property type="evidence" value="ECO:0007669"/>
    <property type="project" value="UniProtKB-ARBA"/>
</dbReference>
<comment type="subcellular location">
    <subcellularLocation>
        <location evidence="2">Cytoplasm</location>
    </subcellularLocation>
</comment>
<keyword evidence="3" id="KW-0479">Metal-binding</keyword>
<dbReference type="InterPro" id="IPR012947">
    <property type="entry name" value="tRNA_SAD"/>
</dbReference>
<dbReference type="SUPFAM" id="SSF50447">
    <property type="entry name" value="Translation proteins"/>
    <property type="match status" value="1"/>
</dbReference>
<evidence type="ECO:0000256" key="2">
    <source>
        <dbReference type="ARBA" id="ARBA00004496"/>
    </source>
</evidence>
<comment type="caution">
    <text evidence="6">The sequence shown here is derived from an EMBL/GenBank/DDBJ whole genome shotgun (WGS) entry which is preliminary data.</text>
</comment>
<dbReference type="GO" id="GO:0006419">
    <property type="term" value="P:alanyl-tRNA aminoacylation"/>
    <property type="evidence" value="ECO:0007669"/>
    <property type="project" value="InterPro"/>
</dbReference>
<dbReference type="InterPro" id="IPR051335">
    <property type="entry name" value="Alanyl-tRNA_Editing_Enzymes"/>
</dbReference>
<feature type="domain" description="Alanyl-transfer RNA synthetases family profile" evidence="5">
    <location>
        <begin position="1"/>
        <end position="247"/>
    </location>
</feature>
<dbReference type="SMART" id="SM00863">
    <property type="entry name" value="tRNA_SAD"/>
    <property type="match status" value="1"/>
</dbReference>
<evidence type="ECO:0000259" key="5">
    <source>
        <dbReference type="PROSITE" id="PS50860"/>
    </source>
</evidence>
<evidence type="ECO:0000313" key="7">
    <source>
        <dbReference type="Proteomes" id="UP000278149"/>
    </source>
</evidence>
<proteinExistence type="predicted"/>
<organism evidence="6 7">
    <name type="scientific">Candidatus Korarchaeum cryptofilum</name>
    <dbReference type="NCBI Taxonomy" id="498846"/>
    <lineage>
        <taxon>Archaea</taxon>
        <taxon>Thermoproteota</taxon>
        <taxon>Candidatus Korarchaeia</taxon>
        <taxon>Candidatus Korarchaeales</taxon>
        <taxon>Candidatus Korarchaeaceae</taxon>
        <taxon>Candidatus Korarchaeum</taxon>
    </lineage>
</organism>
<comment type="cofactor">
    <cofactor evidence="1">
        <name>Zn(2+)</name>
        <dbReference type="ChEBI" id="CHEBI:29105"/>
    </cofactor>
</comment>
<dbReference type="EMBL" id="RCOR01000021">
    <property type="protein sequence ID" value="RSN69200.1"/>
    <property type="molecule type" value="Genomic_DNA"/>
</dbReference>
<dbReference type="PANTHER" id="PTHR43462:SF1">
    <property type="entry name" value="ALANYL-TRNA EDITING PROTEIN AARSD1"/>
    <property type="match status" value="1"/>
</dbReference>
<accession>A0A3R9QR14</accession>
<dbReference type="SUPFAM" id="SSF55186">
    <property type="entry name" value="ThrRS/AlaRS common domain"/>
    <property type="match status" value="1"/>
</dbReference>
<dbReference type="GO" id="GO:0005737">
    <property type="term" value="C:cytoplasm"/>
    <property type="evidence" value="ECO:0007669"/>
    <property type="project" value="UniProtKB-SubCell"/>
</dbReference>
<reference evidence="6 7" key="1">
    <citation type="submission" date="2018-10" db="EMBL/GenBank/DDBJ databases">
        <title>Co-occurring genomic capacity for anaerobic methane metabolism and dissimilatory sulfite reduction discovered in the Korarchaeota.</title>
        <authorList>
            <person name="Mckay L.J."/>
            <person name="Dlakic M."/>
            <person name="Fields M.W."/>
            <person name="Delmont T.O."/>
            <person name="Eren A.M."/>
            <person name="Jay Z.J."/>
            <person name="Klingelsmith K.B."/>
            <person name="Rusch D.B."/>
            <person name="Inskeep W.P."/>
        </authorList>
    </citation>
    <scope>NUCLEOTIDE SEQUENCE [LARGE SCALE GENOMIC DNA]</scope>
    <source>
        <strain evidence="6 7">WS</strain>
    </source>
</reference>
<gene>
    <name evidence="6" type="ORF">D9Q81_04110</name>
</gene>
<dbReference type="RefSeq" id="WP_125741487.1">
    <property type="nucleotide sequence ID" value="NZ_RCOR01000021.1"/>
</dbReference>
<dbReference type="GO" id="GO:0005524">
    <property type="term" value="F:ATP binding"/>
    <property type="evidence" value="ECO:0007669"/>
    <property type="project" value="InterPro"/>
</dbReference>
<protein>
    <submittedName>
        <fullName evidence="6">Alanyl-tRNA editing protein</fullName>
    </submittedName>
</protein>
<dbReference type="PANTHER" id="PTHR43462">
    <property type="entry name" value="ALANYL-TRNA EDITING PROTEIN"/>
    <property type="match status" value="1"/>
</dbReference>
<dbReference type="GO" id="GO:0004813">
    <property type="term" value="F:alanine-tRNA ligase activity"/>
    <property type="evidence" value="ECO:0007669"/>
    <property type="project" value="InterPro"/>
</dbReference>
<dbReference type="InterPro" id="IPR018163">
    <property type="entry name" value="Thr/Ala-tRNA-synth_IIc_edit"/>
</dbReference>
<dbReference type="Gene3D" id="3.30.980.10">
    <property type="entry name" value="Threonyl-trna Synthetase, Chain A, domain 2"/>
    <property type="match status" value="1"/>
</dbReference>
<keyword evidence="4" id="KW-0862">Zinc</keyword>
<evidence type="ECO:0000256" key="1">
    <source>
        <dbReference type="ARBA" id="ARBA00001947"/>
    </source>
</evidence>